<organism evidence="1">
    <name type="scientific">Anguilla anguilla</name>
    <name type="common">European freshwater eel</name>
    <name type="synonym">Muraena anguilla</name>
    <dbReference type="NCBI Taxonomy" id="7936"/>
    <lineage>
        <taxon>Eukaryota</taxon>
        <taxon>Metazoa</taxon>
        <taxon>Chordata</taxon>
        <taxon>Craniata</taxon>
        <taxon>Vertebrata</taxon>
        <taxon>Euteleostomi</taxon>
        <taxon>Actinopterygii</taxon>
        <taxon>Neopterygii</taxon>
        <taxon>Teleostei</taxon>
        <taxon>Anguilliformes</taxon>
        <taxon>Anguillidae</taxon>
        <taxon>Anguilla</taxon>
    </lineage>
</organism>
<name>A0A0E9VV60_ANGAN</name>
<sequence length="31" mass="3882">MKQVYFMVLFSERRYSQNQFYISKHHENTVA</sequence>
<evidence type="ECO:0000313" key="1">
    <source>
        <dbReference type="EMBL" id="JAH81956.1"/>
    </source>
</evidence>
<accession>A0A0E9VV60</accession>
<protein>
    <submittedName>
        <fullName evidence="1">Uncharacterized protein</fullName>
    </submittedName>
</protein>
<reference evidence="1" key="2">
    <citation type="journal article" date="2015" name="Fish Shellfish Immunol.">
        <title>Early steps in the European eel (Anguilla anguilla)-Vibrio vulnificus interaction in the gills: Role of the RtxA13 toxin.</title>
        <authorList>
            <person name="Callol A."/>
            <person name="Pajuelo D."/>
            <person name="Ebbesson L."/>
            <person name="Teles M."/>
            <person name="MacKenzie S."/>
            <person name="Amaro C."/>
        </authorList>
    </citation>
    <scope>NUCLEOTIDE SEQUENCE</scope>
</reference>
<proteinExistence type="predicted"/>
<reference evidence="1" key="1">
    <citation type="submission" date="2014-11" db="EMBL/GenBank/DDBJ databases">
        <authorList>
            <person name="Amaro Gonzalez C."/>
        </authorList>
    </citation>
    <scope>NUCLEOTIDE SEQUENCE</scope>
</reference>
<dbReference type="AlphaFoldDB" id="A0A0E9VV60"/>
<dbReference type="EMBL" id="GBXM01026621">
    <property type="protein sequence ID" value="JAH81956.1"/>
    <property type="molecule type" value="Transcribed_RNA"/>
</dbReference>